<gene>
    <name evidence="1" type="ORF">BD833_10126</name>
</gene>
<evidence type="ECO:0000313" key="2">
    <source>
        <dbReference type="Proteomes" id="UP000322499"/>
    </source>
</evidence>
<dbReference type="AlphaFoldDB" id="A0A5S5D4T6"/>
<organism evidence="1 2">
    <name type="scientific">Blastococcus xanthinilyticus</name>
    <dbReference type="NCBI Taxonomy" id="1564164"/>
    <lineage>
        <taxon>Bacteria</taxon>
        <taxon>Bacillati</taxon>
        <taxon>Actinomycetota</taxon>
        <taxon>Actinomycetes</taxon>
        <taxon>Geodermatophilales</taxon>
        <taxon>Geodermatophilaceae</taxon>
        <taxon>Blastococcus</taxon>
    </lineage>
</organism>
<sequence length="279" mass="29305">MFDVDWMGLLTREVLRERGAALIAESCAWAVGLSDRPHYRRRSGRVVPSGLTVGERAAGGQPLGGEEDARVDLEDARPGSFLDALTMIGPDGRLEAERFDDEVLVPFVAETCRLAGERARADRPADWAELADDLGEDPADVADVVRAGGWAAPLRIDAEHLVLAALRDAPLIAVEAEGLPLSLVRAAEAATRAAEAATRAAAPQPPPGPDESLAGALFLARAALDSSGATVPVPPEEADLLLAALGDAGLEPDEVTSVLPHLPVEEPTITRIEATLAEF</sequence>
<proteinExistence type="predicted"/>
<keyword evidence="2" id="KW-1185">Reference proteome</keyword>
<dbReference type="EMBL" id="VNHW01000001">
    <property type="protein sequence ID" value="TYP90308.1"/>
    <property type="molecule type" value="Genomic_DNA"/>
</dbReference>
<comment type="caution">
    <text evidence="1">The sequence shown here is derived from an EMBL/GenBank/DDBJ whole genome shotgun (WGS) entry which is preliminary data.</text>
</comment>
<protein>
    <submittedName>
        <fullName evidence="1">Uncharacterized protein</fullName>
    </submittedName>
</protein>
<dbReference type="Proteomes" id="UP000322499">
    <property type="component" value="Unassembled WGS sequence"/>
</dbReference>
<accession>A0A5S5D4T6</accession>
<dbReference type="RefSeq" id="WP_166531109.1">
    <property type="nucleotide sequence ID" value="NZ_VNHW01000001.1"/>
</dbReference>
<evidence type="ECO:0000313" key="1">
    <source>
        <dbReference type="EMBL" id="TYP90308.1"/>
    </source>
</evidence>
<name>A0A5S5D4T6_9ACTN</name>
<reference evidence="1 2" key="1">
    <citation type="submission" date="2019-07" db="EMBL/GenBank/DDBJ databases">
        <title>Genomic Encyclopedia of Archaeal and Bacterial Type Strains, Phase II (KMG-II): from individual species to whole genera.</title>
        <authorList>
            <person name="Goeker M."/>
        </authorList>
    </citation>
    <scope>NUCLEOTIDE SEQUENCE [LARGE SCALE GENOMIC DNA]</scope>
    <source>
        <strain evidence="1 2">DSM 46842</strain>
    </source>
</reference>